<proteinExistence type="inferred from homology"/>
<dbReference type="PRINTS" id="PR00368">
    <property type="entry name" value="FADPNR"/>
</dbReference>
<feature type="domain" description="FAD/NAD(P)-binding" evidence="16">
    <location>
        <begin position="6"/>
        <end position="321"/>
    </location>
</feature>
<feature type="binding site" evidence="11">
    <location>
        <position position="52"/>
    </location>
    <ligand>
        <name>FAD</name>
        <dbReference type="ChEBI" id="CHEBI:57692"/>
    </ligand>
</feature>
<dbReference type="PRINTS" id="PR00411">
    <property type="entry name" value="PNDRDTASEI"/>
</dbReference>
<evidence type="ECO:0000259" key="16">
    <source>
        <dbReference type="Pfam" id="PF07992"/>
    </source>
</evidence>
<keyword evidence="3 13" id="KW-0285">Flavoprotein</keyword>
<dbReference type="InterPro" id="IPR004099">
    <property type="entry name" value="Pyr_nucl-diS_OxRdtase_dimer"/>
</dbReference>
<dbReference type="SUPFAM" id="SSF55424">
    <property type="entry name" value="FAD/NAD-linked reductases, dimerisation (C-terminal) domain"/>
    <property type="match status" value="1"/>
</dbReference>
<dbReference type="PIRSF" id="PIRSF000350">
    <property type="entry name" value="Mercury_reductase_MerA"/>
    <property type="match status" value="1"/>
</dbReference>
<comment type="caution">
    <text evidence="17">The sequence shown here is derived from an EMBL/GenBank/DDBJ whole genome shotgun (WGS) entry which is preliminary data.</text>
</comment>
<accession>A0A7W6LFG5</accession>
<keyword evidence="8 13" id="KW-0676">Redox-active center</keyword>
<name>A0A7W6LFG5_9HYPH</name>
<keyword evidence="7" id="KW-1015">Disulfide bond</keyword>
<dbReference type="SUPFAM" id="SSF51905">
    <property type="entry name" value="FAD/NAD(P)-binding domain"/>
    <property type="match status" value="1"/>
</dbReference>
<evidence type="ECO:0000256" key="5">
    <source>
        <dbReference type="ARBA" id="ARBA00022857"/>
    </source>
</evidence>
<keyword evidence="6 13" id="KW-0560">Oxidoreductase</keyword>
<dbReference type="PANTHER" id="PTHR42737">
    <property type="entry name" value="GLUTATHIONE REDUCTASE"/>
    <property type="match status" value="1"/>
</dbReference>
<comment type="subunit">
    <text evidence="2">Homodimer.</text>
</comment>
<dbReference type="NCBIfam" id="NF004776">
    <property type="entry name" value="PRK06116.1"/>
    <property type="match status" value="1"/>
</dbReference>
<comment type="similarity">
    <text evidence="1 13">Belongs to the class-I pyridine nucleotide-disulfide oxidoreductase family.</text>
</comment>
<evidence type="ECO:0000256" key="12">
    <source>
        <dbReference type="PIRSR" id="PIRSR000350-4"/>
    </source>
</evidence>
<comment type="cofactor">
    <cofactor evidence="11">
        <name>FAD</name>
        <dbReference type="ChEBI" id="CHEBI:57692"/>
    </cofactor>
    <text evidence="11">Binds 1 FAD per subunit.</text>
</comment>
<dbReference type="GO" id="GO:0050660">
    <property type="term" value="F:flavin adenine dinucleotide binding"/>
    <property type="evidence" value="ECO:0007669"/>
    <property type="project" value="InterPro"/>
</dbReference>
<reference evidence="17 18" key="1">
    <citation type="submission" date="2020-08" db="EMBL/GenBank/DDBJ databases">
        <title>Genomic Encyclopedia of Type Strains, Phase IV (KMG-IV): sequencing the most valuable type-strain genomes for metagenomic binning, comparative biology and taxonomic classification.</title>
        <authorList>
            <person name="Goeker M."/>
        </authorList>
    </citation>
    <scope>NUCLEOTIDE SEQUENCE [LARGE SCALE GENOMIC DNA]</scope>
    <source>
        <strain evidence="17 18">DSM 29514</strain>
    </source>
</reference>
<dbReference type="EC" id="1.8.1.7" evidence="14"/>
<dbReference type="EMBL" id="JACIEC010000001">
    <property type="protein sequence ID" value="MBB4141956.1"/>
    <property type="molecule type" value="Genomic_DNA"/>
</dbReference>
<comment type="catalytic activity">
    <reaction evidence="9 14">
        <text>2 glutathione + NADP(+) = glutathione disulfide + NADPH + H(+)</text>
        <dbReference type="Rhea" id="RHEA:11740"/>
        <dbReference type="ChEBI" id="CHEBI:15378"/>
        <dbReference type="ChEBI" id="CHEBI:57783"/>
        <dbReference type="ChEBI" id="CHEBI:57925"/>
        <dbReference type="ChEBI" id="CHEBI:58297"/>
        <dbReference type="ChEBI" id="CHEBI:58349"/>
        <dbReference type="EC" id="1.8.1.7"/>
    </reaction>
</comment>
<dbReference type="GO" id="GO:0006749">
    <property type="term" value="P:glutathione metabolic process"/>
    <property type="evidence" value="ECO:0007669"/>
    <property type="project" value="InterPro"/>
</dbReference>
<dbReference type="Proteomes" id="UP000519897">
    <property type="component" value="Unassembled WGS sequence"/>
</dbReference>
<evidence type="ECO:0000313" key="18">
    <source>
        <dbReference type="Proteomes" id="UP000519897"/>
    </source>
</evidence>
<feature type="domain" description="Pyridine nucleotide-disulphide oxidoreductase dimerisation" evidence="15">
    <location>
        <begin position="341"/>
        <end position="449"/>
    </location>
</feature>
<evidence type="ECO:0000256" key="7">
    <source>
        <dbReference type="ARBA" id="ARBA00023157"/>
    </source>
</evidence>
<dbReference type="GO" id="GO:0034599">
    <property type="term" value="P:cellular response to oxidative stress"/>
    <property type="evidence" value="ECO:0007669"/>
    <property type="project" value="TreeGrafter"/>
</dbReference>
<dbReference type="InterPro" id="IPR006324">
    <property type="entry name" value="GSHR"/>
</dbReference>
<dbReference type="InterPro" id="IPR016156">
    <property type="entry name" value="FAD/NAD-linked_Rdtase_dimer_sf"/>
</dbReference>
<dbReference type="InterPro" id="IPR012999">
    <property type="entry name" value="Pyr_OxRdtase_I_AS"/>
</dbReference>
<dbReference type="GO" id="GO:0005829">
    <property type="term" value="C:cytosol"/>
    <property type="evidence" value="ECO:0007669"/>
    <property type="project" value="TreeGrafter"/>
</dbReference>
<dbReference type="Gene3D" id="3.50.50.60">
    <property type="entry name" value="FAD/NAD(P)-binding domain"/>
    <property type="match status" value="2"/>
</dbReference>
<feature type="binding site" evidence="11">
    <location>
        <position position="265"/>
    </location>
    <ligand>
        <name>NAD(+)</name>
        <dbReference type="ChEBI" id="CHEBI:57540"/>
    </ligand>
</feature>
<keyword evidence="11" id="KW-0520">NAD</keyword>
<dbReference type="InterPro" id="IPR036188">
    <property type="entry name" value="FAD/NAD-bd_sf"/>
</dbReference>
<dbReference type="NCBIfam" id="TIGR01424">
    <property type="entry name" value="gluta_reduc_2"/>
    <property type="match status" value="1"/>
</dbReference>
<keyword evidence="5 14" id="KW-0521">NADP</keyword>
<evidence type="ECO:0000256" key="8">
    <source>
        <dbReference type="ARBA" id="ARBA00023284"/>
    </source>
</evidence>
<feature type="binding site" evidence="11">
    <location>
        <begin position="177"/>
        <end position="184"/>
    </location>
    <ligand>
        <name>NAD(+)</name>
        <dbReference type="ChEBI" id="CHEBI:57540"/>
    </ligand>
</feature>
<dbReference type="RefSeq" id="WP_062554285.1">
    <property type="nucleotide sequence ID" value="NZ_CP049250.1"/>
</dbReference>
<protein>
    <recommendedName>
        <fullName evidence="14">Glutathione reductase</fullName>
        <shortName evidence="14">GRase</shortName>
        <ecNumber evidence="14">1.8.1.7</ecNumber>
    </recommendedName>
</protein>
<evidence type="ECO:0000313" key="17">
    <source>
        <dbReference type="EMBL" id="MBB4141956.1"/>
    </source>
</evidence>
<dbReference type="PANTHER" id="PTHR42737:SF2">
    <property type="entry name" value="GLUTATHIONE REDUCTASE"/>
    <property type="match status" value="1"/>
</dbReference>
<keyword evidence="4 11" id="KW-0274">FAD</keyword>
<dbReference type="GO" id="GO:0045454">
    <property type="term" value="P:cell redox homeostasis"/>
    <property type="evidence" value="ECO:0007669"/>
    <property type="project" value="InterPro"/>
</dbReference>
<keyword evidence="11" id="KW-0547">Nucleotide-binding</keyword>
<dbReference type="PROSITE" id="PS00076">
    <property type="entry name" value="PYRIDINE_REDOX_1"/>
    <property type="match status" value="1"/>
</dbReference>
<evidence type="ECO:0000259" key="15">
    <source>
        <dbReference type="Pfam" id="PF02852"/>
    </source>
</evidence>
<evidence type="ECO:0000256" key="6">
    <source>
        <dbReference type="ARBA" id="ARBA00023002"/>
    </source>
</evidence>
<evidence type="ECO:0000256" key="1">
    <source>
        <dbReference type="ARBA" id="ARBA00007532"/>
    </source>
</evidence>
<sequence length="464" mass="50198">MTSYDYDLFVIGGGSGGVRSGRLAASMGKKVAIAEEYRFGGTCVIRGCVPKKLFVYASQYHEHFEDAAGYGWTVGESSFNWQALIEAKDKEIARLEGLYRRGLENAGAEILDTRAELVDAHTIRLVKTDTTVTAERIVIATGGTANPHASLPGSEFCITSNEAFHLEELPKSILIAGGGYIAVEFANIFHGLGVDTTLIYRGKEILSRFDRDMREGLHKAMVDKGIRIMLTDVIEEVTKSPAGGLTARTKAGASVSADQIMLALGRDPNTAGLGLENAGVEIDARGAIVVDAYSRTNVPHIFALGDVTDRVQLTPVAIHEAMCFIETEFKNNPTAPDHDLIATAVFSQPEIGTVGLSEEEACKRFDEIEVYRAEFRPMKATLSGRAEKMIMKLVVNAADRKVVGAHILGHDAGEMAQLLGISLKAGVTKDDFDRTMAVHPTAAEELVTMYKPSYRVKGGERING</sequence>
<evidence type="ECO:0000256" key="4">
    <source>
        <dbReference type="ARBA" id="ARBA00022827"/>
    </source>
</evidence>
<dbReference type="Pfam" id="PF07992">
    <property type="entry name" value="Pyr_redox_2"/>
    <property type="match status" value="1"/>
</dbReference>
<feature type="active site" description="Proton acceptor" evidence="10">
    <location>
        <position position="439"/>
    </location>
</feature>
<evidence type="ECO:0000256" key="10">
    <source>
        <dbReference type="PIRSR" id="PIRSR000350-2"/>
    </source>
</evidence>
<dbReference type="GO" id="GO:0004362">
    <property type="term" value="F:glutathione-disulfide reductase (NADPH) activity"/>
    <property type="evidence" value="ECO:0007669"/>
    <property type="project" value="UniProtKB-EC"/>
</dbReference>
<evidence type="ECO:0000256" key="9">
    <source>
        <dbReference type="ARBA" id="ARBA00049142"/>
    </source>
</evidence>
<feature type="binding site" evidence="11">
    <location>
        <position position="306"/>
    </location>
    <ligand>
        <name>FAD</name>
        <dbReference type="ChEBI" id="CHEBI:57692"/>
    </ligand>
</feature>
<evidence type="ECO:0000256" key="3">
    <source>
        <dbReference type="ARBA" id="ARBA00022630"/>
    </source>
</evidence>
<dbReference type="Pfam" id="PF02852">
    <property type="entry name" value="Pyr_redox_dim"/>
    <property type="match status" value="1"/>
</dbReference>
<dbReference type="AlphaFoldDB" id="A0A7W6LFG5"/>
<evidence type="ECO:0000256" key="11">
    <source>
        <dbReference type="PIRSR" id="PIRSR000350-3"/>
    </source>
</evidence>
<keyword evidence="18" id="KW-1185">Reference proteome</keyword>
<evidence type="ECO:0000256" key="13">
    <source>
        <dbReference type="RuleBase" id="RU003691"/>
    </source>
</evidence>
<feature type="disulfide bond" description="Redox-active" evidence="12">
    <location>
        <begin position="43"/>
        <end position="48"/>
    </location>
</feature>
<organism evidence="17 18">
    <name type="scientific">Rhizobium rhizoryzae</name>
    <dbReference type="NCBI Taxonomy" id="451876"/>
    <lineage>
        <taxon>Bacteria</taxon>
        <taxon>Pseudomonadati</taxon>
        <taxon>Pseudomonadota</taxon>
        <taxon>Alphaproteobacteria</taxon>
        <taxon>Hyphomicrobiales</taxon>
        <taxon>Rhizobiaceae</taxon>
        <taxon>Rhizobium/Agrobacterium group</taxon>
        <taxon>Rhizobium</taxon>
    </lineage>
</organism>
<dbReference type="InterPro" id="IPR023753">
    <property type="entry name" value="FAD/NAD-binding_dom"/>
</dbReference>
<dbReference type="Gene3D" id="3.30.390.30">
    <property type="match status" value="1"/>
</dbReference>
<dbReference type="InterPro" id="IPR001100">
    <property type="entry name" value="Pyr_nuc-diS_OxRdtase"/>
</dbReference>
<gene>
    <name evidence="17" type="ORF">GGQ72_000455</name>
</gene>
<evidence type="ECO:0000256" key="14">
    <source>
        <dbReference type="RuleBase" id="RU365040"/>
    </source>
</evidence>
<dbReference type="InterPro" id="IPR046952">
    <property type="entry name" value="GSHR/TRXR-like"/>
</dbReference>
<evidence type="ECO:0000256" key="2">
    <source>
        <dbReference type="ARBA" id="ARBA00011738"/>
    </source>
</evidence>
<dbReference type="GO" id="GO:0050661">
    <property type="term" value="F:NADP binding"/>
    <property type="evidence" value="ECO:0007669"/>
    <property type="project" value="InterPro"/>
</dbReference>
<comment type="function">
    <text evidence="14">Catalyzes the reduction of glutathione disulfide (GSSG) to reduced glutathione (GSH).</text>
</comment>